<dbReference type="Gene3D" id="3.10.580.10">
    <property type="entry name" value="CBS-domain"/>
    <property type="match status" value="1"/>
</dbReference>
<dbReference type="Proteomes" id="UP001153555">
    <property type="component" value="Unassembled WGS sequence"/>
</dbReference>
<organism evidence="2 3">
    <name type="scientific">Striga hermonthica</name>
    <name type="common">Purple witchweed</name>
    <name type="synonym">Buchnera hermonthica</name>
    <dbReference type="NCBI Taxonomy" id="68872"/>
    <lineage>
        <taxon>Eukaryota</taxon>
        <taxon>Viridiplantae</taxon>
        <taxon>Streptophyta</taxon>
        <taxon>Embryophyta</taxon>
        <taxon>Tracheophyta</taxon>
        <taxon>Spermatophyta</taxon>
        <taxon>Magnoliopsida</taxon>
        <taxon>eudicotyledons</taxon>
        <taxon>Gunneridae</taxon>
        <taxon>Pentapetalae</taxon>
        <taxon>asterids</taxon>
        <taxon>lamiids</taxon>
        <taxon>Lamiales</taxon>
        <taxon>Orobanchaceae</taxon>
        <taxon>Buchnereae</taxon>
        <taxon>Striga</taxon>
    </lineage>
</organism>
<comment type="caution">
    <text evidence="2">The sequence shown here is derived from an EMBL/GenBank/DDBJ whole genome shotgun (WGS) entry which is preliminary data.</text>
</comment>
<reference evidence="2" key="1">
    <citation type="submission" date="2019-12" db="EMBL/GenBank/DDBJ databases">
        <authorList>
            <person name="Scholes J."/>
        </authorList>
    </citation>
    <scope>NUCLEOTIDE SEQUENCE</scope>
</reference>
<evidence type="ECO:0000256" key="1">
    <source>
        <dbReference type="ARBA" id="ARBA00023122"/>
    </source>
</evidence>
<dbReference type="InterPro" id="IPR046342">
    <property type="entry name" value="CBS_dom_sf"/>
</dbReference>
<evidence type="ECO:0000313" key="2">
    <source>
        <dbReference type="EMBL" id="CAA0820972.1"/>
    </source>
</evidence>
<keyword evidence="3" id="KW-1185">Reference proteome</keyword>
<dbReference type="SUPFAM" id="SSF54631">
    <property type="entry name" value="CBS-domain pair"/>
    <property type="match status" value="1"/>
</dbReference>
<keyword evidence="1" id="KW-0129">CBS domain</keyword>
<dbReference type="AlphaFoldDB" id="A0A9N7RAB4"/>
<dbReference type="EMBL" id="CACSLK010020742">
    <property type="protein sequence ID" value="CAA0820972.1"/>
    <property type="molecule type" value="Genomic_DNA"/>
</dbReference>
<name>A0A9N7RAB4_STRHE</name>
<gene>
    <name evidence="2" type="ORF">SHERM_18974</name>
</gene>
<dbReference type="OrthoDB" id="418595at2759"/>
<sequence length="196" mass="21845">MVPNNSPQISRTRFFAMSGWLHQPRGLGFLHAKGQPLWLVSKSTMTQHNVGALVVVKPGEEKSIAGIIIERDYLQKIIVQGRPSRSTKVGNITQEVWTHEDRGIEEVFSSDQRCEEDPPLTYQDSGAPYFLQIGESSVNNGSLHRIFSSSPRADLVDSSYTNSSFLLALEYSDLIHPTLFFSHGIGLDISESIKQV</sequence>
<dbReference type="PANTHER" id="PTHR43080:SF2">
    <property type="entry name" value="CBS DOMAIN-CONTAINING PROTEIN"/>
    <property type="match status" value="1"/>
</dbReference>
<dbReference type="PANTHER" id="PTHR43080">
    <property type="entry name" value="CBS DOMAIN-CONTAINING PROTEIN CBSX3, MITOCHONDRIAL"/>
    <property type="match status" value="1"/>
</dbReference>
<accession>A0A9N7RAB4</accession>
<evidence type="ECO:0000313" key="3">
    <source>
        <dbReference type="Proteomes" id="UP001153555"/>
    </source>
</evidence>
<dbReference type="InterPro" id="IPR051257">
    <property type="entry name" value="Diverse_CBS-Domain"/>
</dbReference>
<proteinExistence type="predicted"/>
<protein>
    <submittedName>
        <fullName evidence="2">CBS domain-containing protein CBSX3-mitochondrial</fullName>
    </submittedName>
</protein>